<dbReference type="SUPFAM" id="SSF142019">
    <property type="entry name" value="Nqo1 FMN-binding domain-like"/>
    <property type="match status" value="1"/>
</dbReference>
<dbReference type="OrthoDB" id="9761899at2"/>
<dbReference type="Gene3D" id="3.40.50.11540">
    <property type="entry name" value="NADH-ubiquinone oxidoreductase 51kDa subunit"/>
    <property type="match status" value="1"/>
</dbReference>
<dbReference type="NCBIfam" id="NF010120">
    <property type="entry name" value="PRK13596.1"/>
    <property type="match status" value="1"/>
</dbReference>
<dbReference type="Pfam" id="PF10589">
    <property type="entry name" value="NADH_4Fe-4S"/>
    <property type="match status" value="1"/>
</dbReference>
<comment type="caution">
    <text evidence="7">The sequence shown here is derived from an EMBL/GenBank/DDBJ whole genome shotgun (WGS) entry which is preliminary data.</text>
</comment>
<dbReference type="PRINTS" id="PR00419">
    <property type="entry name" value="ADXRDTASE"/>
</dbReference>
<dbReference type="InterPro" id="IPR023753">
    <property type="entry name" value="FAD/NAD-binding_dom"/>
</dbReference>
<dbReference type="EMBL" id="LOHZ01000015">
    <property type="protein sequence ID" value="KYO68614.1"/>
    <property type="molecule type" value="Genomic_DNA"/>
</dbReference>
<dbReference type="Gene3D" id="3.50.50.60">
    <property type="entry name" value="FAD/NAD(P)-binding domain"/>
    <property type="match status" value="2"/>
</dbReference>
<dbReference type="PANTHER" id="PTHR43578:SF3">
    <property type="entry name" value="NADH-QUINONE OXIDOREDUCTASE SUBUNIT F"/>
    <property type="match status" value="1"/>
</dbReference>
<dbReference type="Gene3D" id="3.40.30.10">
    <property type="entry name" value="Glutaredoxin"/>
    <property type="match status" value="1"/>
</dbReference>
<dbReference type="EC" id="1.12.1.3" evidence="7"/>
<evidence type="ECO:0000313" key="7">
    <source>
        <dbReference type="EMBL" id="KYO68614.1"/>
    </source>
</evidence>
<name>A0A162MZW4_9FIRM</name>
<sequence>MEFYRKHVLVCGGGGCISSGCIKVKDRLLNKIEEMNLSSEIKVIITGCMGPCHLGPMVVIYPDGVLYTKVTPEGADKIIQKHLFLGEIVEELLIKDSNGTPIICKDENPFFAKQVKIALRNVGLIDPTNIEEYIAADGYRALAKVLFTMKPEDVIEEIKKSGLRGRGGAGFLTGLKWSFTAKAKGSPKYVLCNADEGDPGAFMDRSILEGDPHSVIEAMAIAGYAVGSNQGYVYVRAEYPLAVERLKHAIEQARERGLLGKDILSSGFDFDIDIKVGAGAFVCGEETALIASAEGKRGEPRPKPPFPANEGFLGKPTLINNVETYANICPIILRGADWFSGYGTENSKGTKVFALAGKIKNTGLVEVPMGTALGEIIYDIGGGIPGGKKFKAAQTGGPSGGCIPQKYLNTPVDYESLKELGTIMGSGGLIVVDEDTCMVDFAKYFLQFVQDESCGKCAPCRLGTKRMLEIMDRITRGEGKEGDIERLIELGEIIKETALCGLGQTAPNPVLSTIKYFRDEYEAHIKYKKCPASVCASLFNSPCQNACPAGVEVPLYINAIRMKDYEKAVSIIRENNPFPAVCGRVCNHPCESKCRRAQIDEPLAIRALKRFAADYDVKNPHLPVVKKAKGKKIAVIGSGPAGLTAAYYLALEGYSVTVFEALPIAGGMLAIGIPEYRLPKDVLKSEIEHIKSAGVEIHLNMALGKDFTIENLKYQGFDAIFIAIGAQKDIRLDIPGNELYGVYSALEFLKKVNLNEYIDIGKKVAIIGGGNAAVDAARVALRKGAKEVNVFYRRGPDEMPALPEEVKDAIEEGVKLHFYTAPIRIIGEGGRVNGIEVIRMKPADFDENGRRRTVPIDGSSFSIKVDNVIFALGQQVDLGAIKVPKGMSITIDKETMETSIPGVFAGGDCVSGPSTVIEAIASGRKAAISIDKYLGGNMYEKKSYYPRTADYEIYEEHRNRCATFKLKAQERINSFKEVELTLEESAAYEEACRCLRCDVKQNEEGGVEYAKSYN</sequence>
<dbReference type="InterPro" id="IPR036188">
    <property type="entry name" value="FAD/NAD-bd_sf"/>
</dbReference>
<dbReference type="GO" id="GO:0010181">
    <property type="term" value="F:FMN binding"/>
    <property type="evidence" value="ECO:0007669"/>
    <property type="project" value="InterPro"/>
</dbReference>
<dbReference type="SUPFAM" id="SSF51971">
    <property type="entry name" value="Nucleotide-binding domain"/>
    <property type="match status" value="2"/>
</dbReference>
<gene>
    <name evidence="7" type="primary">hndC_1</name>
    <name evidence="7" type="ORF">ATZ99_01230</name>
</gene>
<dbReference type="PANTHER" id="PTHR43578">
    <property type="entry name" value="NADH-QUINONE OXIDOREDUCTASE SUBUNIT F"/>
    <property type="match status" value="1"/>
</dbReference>
<dbReference type="Gene3D" id="6.10.250.1450">
    <property type="match status" value="1"/>
</dbReference>
<dbReference type="FunFam" id="1.20.1440.230:FF:000001">
    <property type="entry name" value="Mitochondrial NADH dehydrogenase flavoprotein 1"/>
    <property type="match status" value="1"/>
</dbReference>
<keyword evidence="5" id="KW-0411">Iron-sulfur</keyword>
<dbReference type="FunFam" id="3.40.50.11540:FF:000001">
    <property type="entry name" value="NADH dehydrogenase [ubiquinone] flavoprotein 1, mitochondrial"/>
    <property type="match status" value="1"/>
</dbReference>
<dbReference type="PROSITE" id="PS51257">
    <property type="entry name" value="PROKAR_LIPOPROTEIN"/>
    <property type="match status" value="1"/>
</dbReference>
<dbReference type="SMART" id="SM00928">
    <property type="entry name" value="NADH_4Fe-4S"/>
    <property type="match status" value="1"/>
</dbReference>
<dbReference type="InterPro" id="IPR019575">
    <property type="entry name" value="Nuop51_4Fe4S-bd"/>
</dbReference>
<evidence type="ECO:0000256" key="5">
    <source>
        <dbReference type="ARBA" id="ARBA00023014"/>
    </source>
</evidence>
<accession>A0A162MZW4</accession>
<dbReference type="InterPro" id="IPR036249">
    <property type="entry name" value="Thioredoxin-like_sf"/>
</dbReference>
<comment type="similarity">
    <text evidence="1">Belongs to the complex I 51 kDa subunit family.</text>
</comment>
<feature type="domain" description="NADH-ubiquinone oxidoreductase 51kDa subunit iron-sulphur binding" evidence="6">
    <location>
        <begin position="439"/>
        <end position="484"/>
    </location>
</feature>
<dbReference type="InterPro" id="IPR011538">
    <property type="entry name" value="Nuo51_FMN-bd"/>
</dbReference>
<dbReference type="InterPro" id="IPR037225">
    <property type="entry name" value="Nuo51_FMN-bd_sf"/>
</dbReference>
<dbReference type="SUPFAM" id="SSF52833">
    <property type="entry name" value="Thioredoxin-like"/>
    <property type="match status" value="1"/>
</dbReference>
<dbReference type="SUPFAM" id="SSF140490">
    <property type="entry name" value="Nqo1C-terminal domain-like"/>
    <property type="match status" value="1"/>
</dbReference>
<protein>
    <submittedName>
        <fullName evidence="7">NADP-reducing hydrogenase subunit HndC</fullName>
        <ecNumber evidence="7">1.12.1.3</ecNumber>
    </submittedName>
</protein>
<dbReference type="SUPFAM" id="SSF46548">
    <property type="entry name" value="alpha-helical ferredoxin"/>
    <property type="match status" value="2"/>
</dbReference>
<keyword evidence="3" id="KW-0479">Metal-binding</keyword>
<organism evidence="7 8">
    <name type="scientific">Thermovenabulum gondwanense</name>
    <dbReference type="NCBI Taxonomy" id="520767"/>
    <lineage>
        <taxon>Bacteria</taxon>
        <taxon>Bacillati</taxon>
        <taxon>Bacillota</taxon>
        <taxon>Clostridia</taxon>
        <taxon>Thermosediminibacterales</taxon>
        <taxon>Thermosediminibacteraceae</taxon>
        <taxon>Thermovenabulum</taxon>
    </lineage>
</organism>
<dbReference type="Pfam" id="PF01257">
    <property type="entry name" value="2Fe-2S_thioredx"/>
    <property type="match status" value="1"/>
</dbReference>
<dbReference type="InterPro" id="IPR037207">
    <property type="entry name" value="Nuop51_4Fe4S-bd_sf"/>
</dbReference>
<evidence type="ECO:0000256" key="2">
    <source>
        <dbReference type="ARBA" id="ARBA00022485"/>
    </source>
</evidence>
<evidence type="ECO:0000313" key="8">
    <source>
        <dbReference type="Proteomes" id="UP000075737"/>
    </source>
</evidence>
<dbReference type="GO" id="GO:0046872">
    <property type="term" value="F:metal ion binding"/>
    <property type="evidence" value="ECO:0007669"/>
    <property type="project" value="UniProtKB-KW"/>
</dbReference>
<dbReference type="Gene3D" id="3.10.20.600">
    <property type="match status" value="1"/>
</dbReference>
<keyword evidence="2" id="KW-0004">4Fe-4S</keyword>
<dbReference type="InterPro" id="IPR001949">
    <property type="entry name" value="NADH-UbQ_OxRdtase_51kDa_CS"/>
</dbReference>
<dbReference type="AlphaFoldDB" id="A0A162MZW4"/>
<keyword evidence="4" id="KW-0408">Iron</keyword>
<dbReference type="GO" id="GO:0008137">
    <property type="term" value="F:NADH dehydrogenase (ubiquinone) activity"/>
    <property type="evidence" value="ECO:0007669"/>
    <property type="project" value="InterPro"/>
</dbReference>
<dbReference type="GO" id="GO:0050583">
    <property type="term" value="F:hydrogen dehydrogenase (NADP+) activity"/>
    <property type="evidence" value="ECO:0007669"/>
    <property type="project" value="UniProtKB-EC"/>
</dbReference>
<dbReference type="RefSeq" id="WP_068747320.1">
    <property type="nucleotide sequence ID" value="NZ_LOHZ01000015.1"/>
</dbReference>
<dbReference type="STRING" id="520767.ATZ99_01230"/>
<dbReference type="Gene3D" id="1.20.1440.230">
    <property type="entry name" value="NADH-ubiquinone oxidoreductase 51kDa subunit, iron-sulphur binding domain"/>
    <property type="match status" value="1"/>
</dbReference>
<dbReference type="PATRIC" id="fig|520767.4.peg.130"/>
<proteinExistence type="inferred from homology"/>
<dbReference type="Pfam" id="PF07992">
    <property type="entry name" value="Pyr_redox_2"/>
    <property type="match status" value="1"/>
</dbReference>
<evidence type="ECO:0000256" key="1">
    <source>
        <dbReference type="ARBA" id="ARBA00007523"/>
    </source>
</evidence>
<dbReference type="InterPro" id="IPR028261">
    <property type="entry name" value="DPD_II"/>
</dbReference>
<evidence type="ECO:0000259" key="6">
    <source>
        <dbReference type="SMART" id="SM00928"/>
    </source>
</evidence>
<keyword evidence="8" id="KW-1185">Reference proteome</keyword>
<dbReference type="CDD" id="cd02980">
    <property type="entry name" value="TRX_Fd_family"/>
    <property type="match status" value="1"/>
</dbReference>
<reference evidence="7 8" key="1">
    <citation type="submission" date="2015-12" db="EMBL/GenBank/DDBJ databases">
        <title>Draft genome of Thermovenabulum gondwanense isolated from a red thermophilic microbial mat colonisisng an outflow channel of a bore well.</title>
        <authorList>
            <person name="Patel B.K."/>
        </authorList>
    </citation>
    <scope>NUCLEOTIDE SEQUENCE [LARGE SCALE GENOMIC DNA]</scope>
    <source>
        <strain evidence="7 8">R270</strain>
    </source>
</reference>
<dbReference type="Pfam" id="PF14691">
    <property type="entry name" value="Fer4_20"/>
    <property type="match status" value="1"/>
</dbReference>
<dbReference type="PROSITE" id="PS00645">
    <property type="entry name" value="COMPLEX1_51K_2"/>
    <property type="match status" value="1"/>
</dbReference>
<dbReference type="Pfam" id="PF01512">
    <property type="entry name" value="Complex1_51K"/>
    <property type="match status" value="1"/>
</dbReference>
<evidence type="ECO:0000256" key="3">
    <source>
        <dbReference type="ARBA" id="ARBA00022723"/>
    </source>
</evidence>
<dbReference type="GO" id="GO:0051539">
    <property type="term" value="F:4 iron, 4 sulfur cluster binding"/>
    <property type="evidence" value="ECO:0007669"/>
    <property type="project" value="UniProtKB-KW"/>
</dbReference>
<dbReference type="SUPFAM" id="SSF142984">
    <property type="entry name" value="Nqo1 middle domain-like"/>
    <property type="match status" value="1"/>
</dbReference>
<dbReference type="Proteomes" id="UP000075737">
    <property type="component" value="Unassembled WGS sequence"/>
</dbReference>
<evidence type="ECO:0000256" key="4">
    <source>
        <dbReference type="ARBA" id="ARBA00023004"/>
    </source>
</evidence>
<keyword evidence="7" id="KW-0560">Oxidoreductase</keyword>